<keyword evidence="2" id="KW-1185">Reference proteome</keyword>
<dbReference type="Proteomes" id="UP000314294">
    <property type="component" value="Unassembled WGS sequence"/>
</dbReference>
<organism evidence="1 2">
    <name type="scientific">Liparis tanakae</name>
    <name type="common">Tanaka's snailfish</name>
    <dbReference type="NCBI Taxonomy" id="230148"/>
    <lineage>
        <taxon>Eukaryota</taxon>
        <taxon>Metazoa</taxon>
        <taxon>Chordata</taxon>
        <taxon>Craniata</taxon>
        <taxon>Vertebrata</taxon>
        <taxon>Euteleostomi</taxon>
        <taxon>Actinopterygii</taxon>
        <taxon>Neopterygii</taxon>
        <taxon>Teleostei</taxon>
        <taxon>Neoteleostei</taxon>
        <taxon>Acanthomorphata</taxon>
        <taxon>Eupercaria</taxon>
        <taxon>Perciformes</taxon>
        <taxon>Cottioidei</taxon>
        <taxon>Cottales</taxon>
        <taxon>Liparidae</taxon>
        <taxon>Liparis</taxon>
    </lineage>
</organism>
<dbReference type="EMBL" id="SRLO01000531">
    <property type="protein sequence ID" value="TNN52957.1"/>
    <property type="molecule type" value="Genomic_DNA"/>
</dbReference>
<protein>
    <submittedName>
        <fullName evidence="1">Uncharacterized protein</fullName>
    </submittedName>
</protein>
<comment type="caution">
    <text evidence="1">The sequence shown here is derived from an EMBL/GenBank/DDBJ whole genome shotgun (WGS) entry which is preliminary data.</text>
</comment>
<evidence type="ECO:0000313" key="1">
    <source>
        <dbReference type="EMBL" id="TNN52957.1"/>
    </source>
</evidence>
<name>A0A4Z2GHC2_9TELE</name>
<evidence type="ECO:0000313" key="2">
    <source>
        <dbReference type="Proteomes" id="UP000314294"/>
    </source>
</evidence>
<sequence>MWLHAEAPVRPAEGRGTPPVAFMSSVVGLRALEQAAVRREALGSKRIHVLRGFLKIPGGVYQSSMGNVHYAGAVVPDAGMERA</sequence>
<reference evidence="1 2" key="1">
    <citation type="submission" date="2019-03" db="EMBL/GenBank/DDBJ databases">
        <title>First draft genome of Liparis tanakae, snailfish: a comprehensive survey of snailfish specific genes.</title>
        <authorList>
            <person name="Kim W."/>
            <person name="Song I."/>
            <person name="Jeong J.-H."/>
            <person name="Kim D."/>
            <person name="Kim S."/>
            <person name="Ryu S."/>
            <person name="Song J.Y."/>
            <person name="Lee S.K."/>
        </authorList>
    </citation>
    <scope>NUCLEOTIDE SEQUENCE [LARGE SCALE GENOMIC DNA]</scope>
    <source>
        <tissue evidence="1">Muscle</tissue>
    </source>
</reference>
<proteinExistence type="predicted"/>
<gene>
    <name evidence="1" type="ORF">EYF80_036822</name>
</gene>
<accession>A0A4Z2GHC2</accession>
<dbReference type="AlphaFoldDB" id="A0A4Z2GHC2"/>